<keyword evidence="4 8" id="KW-0418">Kinase</keyword>
<dbReference type="EMBL" id="JAFHKS010000042">
    <property type="protein sequence ID" value="MBN3545045.1"/>
    <property type="molecule type" value="Genomic_DNA"/>
</dbReference>
<dbReference type="Pfam" id="PF00294">
    <property type="entry name" value="PfkB"/>
    <property type="match status" value="1"/>
</dbReference>
<dbReference type="PANTHER" id="PTHR46566">
    <property type="entry name" value="1-PHOSPHOFRUCTOKINASE-RELATED"/>
    <property type="match status" value="1"/>
</dbReference>
<keyword evidence="5 7" id="KW-0067">ATP-binding</keyword>
<gene>
    <name evidence="10" type="primary">pfkB</name>
    <name evidence="10" type="ORF">JYA64_07050</name>
</gene>
<dbReference type="InterPro" id="IPR002173">
    <property type="entry name" value="Carboh/pur_kinase_PfkB_CS"/>
</dbReference>
<dbReference type="Proteomes" id="UP001319060">
    <property type="component" value="Unassembled WGS sequence"/>
</dbReference>
<evidence type="ECO:0000313" key="11">
    <source>
        <dbReference type="Proteomes" id="UP001319060"/>
    </source>
</evidence>
<keyword evidence="3 7" id="KW-0547">Nucleotide-binding</keyword>
<dbReference type="GO" id="GO:0008662">
    <property type="term" value="F:1-phosphofructokinase activity"/>
    <property type="evidence" value="ECO:0007669"/>
    <property type="project" value="UniProtKB-EC"/>
</dbReference>
<comment type="caution">
    <text evidence="10">The sequence shown here is derived from an EMBL/GenBank/DDBJ whole genome shotgun (WGS) entry which is preliminary data.</text>
</comment>
<comment type="function">
    <text evidence="8">Catalyzes the ATP-dependent phosphorylation of fructose-l-phosphate to fructose-l,6-bisphosphate.</text>
</comment>
<evidence type="ECO:0000256" key="1">
    <source>
        <dbReference type="ARBA" id="ARBA00005380"/>
    </source>
</evidence>
<evidence type="ECO:0000259" key="9">
    <source>
        <dbReference type="Pfam" id="PF00294"/>
    </source>
</evidence>
<evidence type="ECO:0000256" key="7">
    <source>
        <dbReference type="PIRNR" id="PIRNR000535"/>
    </source>
</evidence>
<evidence type="ECO:0000256" key="6">
    <source>
        <dbReference type="ARBA" id="ARBA00047745"/>
    </source>
</evidence>
<feature type="domain" description="Carbohydrate kinase PfkB" evidence="9">
    <location>
        <begin position="8"/>
        <end position="277"/>
    </location>
</feature>
<dbReference type="RefSeq" id="WP_188403318.1">
    <property type="nucleotide sequence ID" value="NZ_BMCE01000002.1"/>
</dbReference>
<keyword evidence="2 7" id="KW-0808">Transferase</keyword>
<sequence length="308" mass="34032">MIATITCNPAIDITYSLSNFQLNQVNRVQAMDRSAGGKGLNVSRVLSQLGHDVICSGFLGGRNGEWIANQLTQFRLMNLFVPIQEETRTCHAILSEGTYTEILEKGPIVTEHEQEEFLVRFDSLVETVSFIILSGSLPSRVKPDFYSILIKKAKDRGKFCFVDTSAKTLAEVIKSKPFLIKPNKEELKELSGKNCISDLVDYAKNICEDGTRYVLLSLGKEGALLISNSEVLRAYVPTIKEVNPVGSGDSMLAGFTHAYQKNYTLIEALKWSCACGISNALSERTGCIDLSQVKDLTNKITVTQYKGI</sequence>
<dbReference type="EC" id="2.7.1.144" evidence="7"/>
<comment type="pathway">
    <text evidence="7">Carbohydrate metabolism; D-tagatose 6-phosphate degradation; D-glyceraldehyde 3-phosphate and glycerone phosphate from D-tagatose 6-phosphate: step 1/2.</text>
</comment>
<organism evidence="10 11">
    <name type="scientific">Fictibacillus barbaricus</name>
    <dbReference type="NCBI Taxonomy" id="182136"/>
    <lineage>
        <taxon>Bacteria</taxon>
        <taxon>Bacillati</taxon>
        <taxon>Bacillota</taxon>
        <taxon>Bacilli</taxon>
        <taxon>Bacillales</taxon>
        <taxon>Fictibacillaceae</taxon>
        <taxon>Fictibacillus</taxon>
    </lineage>
</organism>
<dbReference type="Gene3D" id="3.40.1190.20">
    <property type="match status" value="1"/>
</dbReference>
<evidence type="ECO:0000256" key="5">
    <source>
        <dbReference type="ARBA" id="ARBA00022840"/>
    </source>
</evidence>
<evidence type="ECO:0000256" key="2">
    <source>
        <dbReference type="ARBA" id="ARBA00022679"/>
    </source>
</evidence>
<dbReference type="NCBIfam" id="TIGR03168">
    <property type="entry name" value="1-PFK"/>
    <property type="match status" value="1"/>
</dbReference>
<comment type="similarity">
    <text evidence="7">Belongs to the carbohydrate kinase PfkB family. LacC subfamily.</text>
</comment>
<comment type="catalytic activity">
    <reaction evidence="6 8">
        <text>beta-D-fructose 1-phosphate + ATP = beta-D-fructose 1,6-bisphosphate + ADP + H(+)</text>
        <dbReference type="Rhea" id="RHEA:14213"/>
        <dbReference type="ChEBI" id="CHEBI:15378"/>
        <dbReference type="ChEBI" id="CHEBI:30616"/>
        <dbReference type="ChEBI" id="CHEBI:32966"/>
        <dbReference type="ChEBI" id="CHEBI:138881"/>
        <dbReference type="ChEBI" id="CHEBI:456216"/>
        <dbReference type="EC" id="2.7.1.56"/>
    </reaction>
</comment>
<keyword evidence="7" id="KW-0423">Lactose metabolism</keyword>
<comment type="similarity">
    <text evidence="1">Belongs to the carbohydrate kinase pfkB family.</text>
</comment>
<protein>
    <recommendedName>
        <fullName evidence="7">Tagatose-6-phosphate kinase</fullName>
        <ecNumber evidence="7">2.7.1.144</ecNumber>
    </recommendedName>
</protein>
<dbReference type="CDD" id="cd01164">
    <property type="entry name" value="FruK_PfkB_like"/>
    <property type="match status" value="1"/>
</dbReference>
<dbReference type="InterPro" id="IPR029056">
    <property type="entry name" value="Ribokinase-like"/>
</dbReference>
<evidence type="ECO:0000256" key="8">
    <source>
        <dbReference type="RuleBase" id="RU369061"/>
    </source>
</evidence>
<dbReference type="SUPFAM" id="SSF53613">
    <property type="entry name" value="Ribokinase-like"/>
    <property type="match status" value="1"/>
</dbReference>
<dbReference type="PANTHER" id="PTHR46566:SF5">
    <property type="entry name" value="1-PHOSPHOFRUCTOKINASE"/>
    <property type="match status" value="1"/>
</dbReference>
<comment type="catalytic activity">
    <reaction evidence="7">
        <text>D-tagatofuranose 6-phosphate + ATP = D-tagatofuranose 1,6-bisphosphate + ADP + H(+)</text>
        <dbReference type="Rhea" id="RHEA:12420"/>
        <dbReference type="ChEBI" id="CHEBI:15378"/>
        <dbReference type="ChEBI" id="CHEBI:30616"/>
        <dbReference type="ChEBI" id="CHEBI:58694"/>
        <dbReference type="ChEBI" id="CHEBI:58695"/>
        <dbReference type="ChEBI" id="CHEBI:456216"/>
        <dbReference type="EC" id="2.7.1.144"/>
    </reaction>
</comment>
<dbReference type="InterPro" id="IPR017583">
    <property type="entry name" value="Tagatose/fructose_Pkinase"/>
</dbReference>
<dbReference type="PROSITE" id="PS00583">
    <property type="entry name" value="PFKB_KINASES_1"/>
    <property type="match status" value="1"/>
</dbReference>
<name>A0ABS2ZEA3_9BACL</name>
<dbReference type="NCBIfam" id="TIGR03828">
    <property type="entry name" value="pfkB"/>
    <property type="match status" value="1"/>
</dbReference>
<evidence type="ECO:0000256" key="4">
    <source>
        <dbReference type="ARBA" id="ARBA00022777"/>
    </source>
</evidence>
<reference evidence="10 11" key="1">
    <citation type="submission" date="2021-01" db="EMBL/GenBank/DDBJ databases">
        <title>Genome Sequencing of Type Strains.</title>
        <authorList>
            <person name="Lemaire J.F."/>
            <person name="Inderbitzin P."/>
            <person name="Collins S.B."/>
            <person name="Wespe N."/>
            <person name="Knight-Connoni V."/>
        </authorList>
    </citation>
    <scope>NUCLEOTIDE SEQUENCE [LARGE SCALE GENOMIC DNA]</scope>
    <source>
        <strain evidence="10 11">DSM 14730</strain>
    </source>
</reference>
<dbReference type="PROSITE" id="PS00584">
    <property type="entry name" value="PFKB_KINASES_2"/>
    <property type="match status" value="1"/>
</dbReference>
<accession>A0ABS2ZEA3</accession>
<evidence type="ECO:0000256" key="3">
    <source>
        <dbReference type="ARBA" id="ARBA00022741"/>
    </source>
</evidence>
<dbReference type="InterPro" id="IPR011611">
    <property type="entry name" value="PfkB_dom"/>
</dbReference>
<proteinExistence type="inferred from homology"/>
<dbReference type="PIRSF" id="PIRSF000535">
    <property type="entry name" value="1PFK/6PFK/LacC"/>
    <property type="match status" value="1"/>
</dbReference>
<keyword evidence="11" id="KW-1185">Reference proteome</keyword>
<dbReference type="InterPro" id="IPR022463">
    <property type="entry name" value="1-PFruKinase"/>
</dbReference>
<evidence type="ECO:0000313" key="10">
    <source>
        <dbReference type="EMBL" id="MBN3545045.1"/>
    </source>
</evidence>